<feature type="signal peptide" evidence="3">
    <location>
        <begin position="1"/>
        <end position="17"/>
    </location>
</feature>
<comment type="caution">
    <text evidence="5">The sequence shown here is derived from an EMBL/GenBank/DDBJ whole genome shotgun (WGS) entry which is preliminary data.</text>
</comment>
<keyword evidence="2 3" id="KW-0378">Hydrolase</keyword>
<evidence type="ECO:0000259" key="4">
    <source>
        <dbReference type="Pfam" id="PF00135"/>
    </source>
</evidence>
<dbReference type="SUPFAM" id="SSF53474">
    <property type="entry name" value="alpha/beta-Hydrolases"/>
    <property type="match status" value="1"/>
</dbReference>
<dbReference type="InterPro" id="IPR029058">
    <property type="entry name" value="AB_hydrolase_fold"/>
</dbReference>
<dbReference type="OrthoDB" id="408631at2759"/>
<dbReference type="PANTHER" id="PTHR11559">
    <property type="entry name" value="CARBOXYLESTERASE"/>
    <property type="match status" value="1"/>
</dbReference>
<dbReference type="STRING" id="2082308.A0A2K1QSY2"/>
<dbReference type="EC" id="3.1.1.-" evidence="3"/>
<protein>
    <recommendedName>
        <fullName evidence="3">Carboxylic ester hydrolase</fullName>
        <ecNumber evidence="3">3.1.1.-</ecNumber>
    </recommendedName>
</protein>
<dbReference type="InterPro" id="IPR050309">
    <property type="entry name" value="Type-B_Carboxylest/Lipase"/>
</dbReference>
<dbReference type="GO" id="GO:0016787">
    <property type="term" value="F:hydrolase activity"/>
    <property type="evidence" value="ECO:0007669"/>
    <property type="project" value="UniProtKB-KW"/>
</dbReference>
<dbReference type="Gene3D" id="3.40.50.1820">
    <property type="entry name" value="alpha/beta hydrolase"/>
    <property type="match status" value="1"/>
</dbReference>
<evidence type="ECO:0000313" key="6">
    <source>
        <dbReference type="Proteomes" id="UP000243797"/>
    </source>
</evidence>
<dbReference type="InterPro" id="IPR019819">
    <property type="entry name" value="Carboxylesterase_B_CS"/>
</dbReference>
<dbReference type="InterPro" id="IPR019826">
    <property type="entry name" value="Carboxylesterase_B_AS"/>
</dbReference>
<gene>
    <name evidence="5" type="ORF">CAC42_7556</name>
</gene>
<dbReference type="Proteomes" id="UP000243797">
    <property type="component" value="Unassembled WGS sequence"/>
</dbReference>
<comment type="similarity">
    <text evidence="1 3">Belongs to the type-B carboxylesterase/lipase family.</text>
</comment>
<dbReference type="PROSITE" id="PS00941">
    <property type="entry name" value="CARBOXYLESTERASE_B_2"/>
    <property type="match status" value="1"/>
</dbReference>
<evidence type="ECO:0000256" key="2">
    <source>
        <dbReference type="ARBA" id="ARBA00022801"/>
    </source>
</evidence>
<dbReference type="AlphaFoldDB" id="A0A2K1QSY2"/>
<proteinExistence type="inferred from homology"/>
<dbReference type="InterPro" id="IPR002018">
    <property type="entry name" value="CarbesteraseB"/>
</dbReference>
<feature type="chain" id="PRO_5014210481" description="Carboxylic ester hydrolase" evidence="3">
    <location>
        <begin position="18"/>
        <end position="570"/>
    </location>
</feature>
<evidence type="ECO:0000313" key="5">
    <source>
        <dbReference type="EMBL" id="PNS18187.1"/>
    </source>
</evidence>
<feature type="domain" description="Carboxylesterase type B" evidence="4">
    <location>
        <begin position="32"/>
        <end position="541"/>
    </location>
</feature>
<name>A0A2K1QSY2_9PEZI</name>
<dbReference type="InParanoid" id="A0A2K1QSY2"/>
<reference evidence="5 6" key="1">
    <citation type="submission" date="2017-06" db="EMBL/GenBank/DDBJ databases">
        <title>Draft genome sequence of a variant of Elsinoe murrayae.</title>
        <authorList>
            <person name="Cheng Q."/>
        </authorList>
    </citation>
    <scope>NUCLEOTIDE SEQUENCE [LARGE SCALE GENOMIC DNA]</scope>
    <source>
        <strain evidence="5 6">CQ-2017a</strain>
    </source>
</reference>
<evidence type="ECO:0000256" key="3">
    <source>
        <dbReference type="RuleBase" id="RU361235"/>
    </source>
</evidence>
<dbReference type="EMBL" id="NKHZ01000043">
    <property type="protein sequence ID" value="PNS18187.1"/>
    <property type="molecule type" value="Genomic_DNA"/>
</dbReference>
<accession>A0A2K1QSY2</accession>
<evidence type="ECO:0000256" key="1">
    <source>
        <dbReference type="ARBA" id="ARBA00005964"/>
    </source>
</evidence>
<organism evidence="5 6">
    <name type="scientific">Sphaceloma murrayae</name>
    <dbReference type="NCBI Taxonomy" id="2082308"/>
    <lineage>
        <taxon>Eukaryota</taxon>
        <taxon>Fungi</taxon>
        <taxon>Dikarya</taxon>
        <taxon>Ascomycota</taxon>
        <taxon>Pezizomycotina</taxon>
        <taxon>Dothideomycetes</taxon>
        <taxon>Dothideomycetidae</taxon>
        <taxon>Myriangiales</taxon>
        <taxon>Elsinoaceae</taxon>
        <taxon>Sphaceloma</taxon>
    </lineage>
</organism>
<keyword evidence="6" id="KW-1185">Reference proteome</keyword>
<sequence>MLHRLFLVAAGVSSVSGILLGNSTNYQTILEQPLVTIRNGTLAGTYNSFYHQDLFLGIPFARPPVGYLRFQNPQPASGWNSTRQATEYGDNCYGNSLMLPGFSQPVPGPMSEDCLTLNIVRPAGTEHPIPVVVWLPGGGRLEGGSRDPRWNGTFMVEESVSLRRPVMFVSINYRLGVFGQLSGSTLKSAGVTNMGFRDQRQALFWIQENIHAFGGDKTRVTIMGESAGAGSVGLHLLAKGGVNEGLFHRAIAQSGGPLPSGPLPNMTRQDSDFALVLRNTNCTGAADPLLCLRRVPAQVLNPLSFLVAAINSVDNDLIPALPSQLLRENSFIKVPLLIGSNRNEGTVFIVNSINNASDLSALITARVSPSSIPPAALSLLLETYQDPAILTASDAGVGTVNPSPPGLQFGALWGSATLFASDYIIAAGRRLAARTWARNNVSCYSYFFDTPTFNVDRTTRGATHAQELPFTFGNQNAIGWELGDPYPSNKAERTKYRALAKSIVRRWIGFVVDGDPNTFNSYDDLEWPNYDLENPRSVQFSATDGDSLQADTWRAAAMDLLANEGLDINR</sequence>
<dbReference type="Pfam" id="PF00135">
    <property type="entry name" value="COesterase"/>
    <property type="match status" value="1"/>
</dbReference>
<keyword evidence="3" id="KW-0732">Signal</keyword>
<dbReference type="PROSITE" id="PS00122">
    <property type="entry name" value="CARBOXYLESTERASE_B_1"/>
    <property type="match status" value="1"/>
</dbReference>